<gene>
    <name evidence="2" type="ORF">BSTOLATCC_MIC55542</name>
</gene>
<proteinExistence type="predicted"/>
<feature type="compositionally biased region" description="Polar residues" evidence="1">
    <location>
        <begin position="26"/>
        <end position="47"/>
    </location>
</feature>
<evidence type="ECO:0000313" key="3">
    <source>
        <dbReference type="Proteomes" id="UP001162131"/>
    </source>
</evidence>
<sequence length="401" mass="46072">MAAKVTIEFPKNSEKKEKFFNKSVRRSISVSNTEPRSSKTMSISPANSEACYKDLKKPQLLLLSNKLSIRRKNSEKPPAKHSRVSPSPKFENIPRRQLSATRPRALLRNRSSNATSKSQTELITLEIPLHPDKDYWNERIYWKARKMKAQVLIINFEGVIGDYYRGSFWSLEPASFKLRDGLFQGMLKLSQKFRIVILSCYARNATCEMTELFQSKKIHIDAIYQKRHRESQPKFRHDYTAIFKDFEVSHEECMILAAIELDAGEIQNRSGSNVIFEDSASSLSKYLVKAAPIPSKEYQYTPITILVPHFRFSEKLGLSAIAEVIIDVRANKSMYKTSDNFFQDSLRVSIPIPIDPDLPCIAVDPNLVKAPEVYFYIFYSFPKSIPTLPPVSTRLTKRTKQ</sequence>
<organism evidence="2 3">
    <name type="scientific">Blepharisma stoltei</name>
    <dbReference type="NCBI Taxonomy" id="1481888"/>
    <lineage>
        <taxon>Eukaryota</taxon>
        <taxon>Sar</taxon>
        <taxon>Alveolata</taxon>
        <taxon>Ciliophora</taxon>
        <taxon>Postciliodesmatophora</taxon>
        <taxon>Heterotrichea</taxon>
        <taxon>Heterotrichida</taxon>
        <taxon>Blepharismidae</taxon>
        <taxon>Blepharisma</taxon>
    </lineage>
</organism>
<keyword evidence="3" id="KW-1185">Reference proteome</keyword>
<feature type="region of interest" description="Disordered" evidence="1">
    <location>
        <begin position="71"/>
        <end position="95"/>
    </location>
</feature>
<evidence type="ECO:0000256" key="1">
    <source>
        <dbReference type="SAM" id="MobiDB-lite"/>
    </source>
</evidence>
<reference evidence="2" key="1">
    <citation type="submission" date="2021-09" db="EMBL/GenBank/DDBJ databases">
        <authorList>
            <consortium name="AG Swart"/>
            <person name="Singh M."/>
            <person name="Singh A."/>
            <person name="Seah K."/>
            <person name="Emmerich C."/>
        </authorList>
    </citation>
    <scope>NUCLEOTIDE SEQUENCE</scope>
    <source>
        <strain evidence="2">ATCC30299</strain>
    </source>
</reference>
<protein>
    <submittedName>
        <fullName evidence="2">Uncharacterized protein</fullName>
    </submittedName>
</protein>
<name>A0AAU9K0K3_9CILI</name>
<accession>A0AAU9K0K3</accession>
<comment type="caution">
    <text evidence="2">The sequence shown here is derived from an EMBL/GenBank/DDBJ whole genome shotgun (WGS) entry which is preliminary data.</text>
</comment>
<dbReference type="Proteomes" id="UP001162131">
    <property type="component" value="Unassembled WGS sequence"/>
</dbReference>
<feature type="region of interest" description="Disordered" evidence="1">
    <location>
        <begin position="26"/>
        <end position="49"/>
    </location>
</feature>
<evidence type="ECO:0000313" key="2">
    <source>
        <dbReference type="EMBL" id="CAG9332087.1"/>
    </source>
</evidence>
<dbReference type="AlphaFoldDB" id="A0AAU9K0K3"/>
<dbReference type="EMBL" id="CAJZBQ010000054">
    <property type="protein sequence ID" value="CAG9332087.1"/>
    <property type="molecule type" value="Genomic_DNA"/>
</dbReference>